<feature type="domain" description="MD-2-related lipid-recognition" evidence="2">
    <location>
        <begin position="22"/>
        <end position="150"/>
    </location>
</feature>
<evidence type="ECO:0000313" key="4">
    <source>
        <dbReference type="Proteomes" id="UP000827092"/>
    </source>
</evidence>
<dbReference type="InterPro" id="IPR014756">
    <property type="entry name" value="Ig_E-set"/>
</dbReference>
<gene>
    <name evidence="3" type="ORF">JTE90_028968</name>
</gene>
<reference evidence="3 4" key="1">
    <citation type="journal article" date="2022" name="Nat. Ecol. Evol.">
        <title>A masculinizing supergene underlies an exaggerated male reproductive morph in a spider.</title>
        <authorList>
            <person name="Hendrickx F."/>
            <person name="De Corte Z."/>
            <person name="Sonet G."/>
            <person name="Van Belleghem S.M."/>
            <person name="Kostlbacher S."/>
            <person name="Vangestel C."/>
        </authorList>
    </citation>
    <scope>NUCLEOTIDE SEQUENCE [LARGE SCALE GENOMIC DNA]</scope>
    <source>
        <strain evidence="3">W744_W776</strain>
    </source>
</reference>
<dbReference type="SMART" id="SM00737">
    <property type="entry name" value="ML"/>
    <property type="match status" value="1"/>
</dbReference>
<dbReference type="Pfam" id="PF02221">
    <property type="entry name" value="E1_DerP2_DerF2"/>
    <property type="match status" value="1"/>
</dbReference>
<dbReference type="Gene3D" id="2.60.40.770">
    <property type="match status" value="1"/>
</dbReference>
<proteinExistence type="predicted"/>
<evidence type="ECO:0000313" key="3">
    <source>
        <dbReference type="EMBL" id="KAG8195994.1"/>
    </source>
</evidence>
<evidence type="ECO:0000259" key="2">
    <source>
        <dbReference type="SMART" id="SM00737"/>
    </source>
</evidence>
<keyword evidence="1" id="KW-0732">Signal</keyword>
<dbReference type="AlphaFoldDB" id="A0AAV6VH39"/>
<dbReference type="Proteomes" id="UP000827092">
    <property type="component" value="Unassembled WGS sequence"/>
</dbReference>
<organism evidence="3 4">
    <name type="scientific">Oedothorax gibbosus</name>
    <dbReference type="NCBI Taxonomy" id="931172"/>
    <lineage>
        <taxon>Eukaryota</taxon>
        <taxon>Metazoa</taxon>
        <taxon>Ecdysozoa</taxon>
        <taxon>Arthropoda</taxon>
        <taxon>Chelicerata</taxon>
        <taxon>Arachnida</taxon>
        <taxon>Araneae</taxon>
        <taxon>Araneomorphae</taxon>
        <taxon>Entelegynae</taxon>
        <taxon>Araneoidea</taxon>
        <taxon>Linyphiidae</taxon>
        <taxon>Erigoninae</taxon>
        <taxon>Oedothorax</taxon>
    </lineage>
</organism>
<dbReference type="SUPFAM" id="SSF81296">
    <property type="entry name" value="E set domains"/>
    <property type="match status" value="1"/>
</dbReference>
<dbReference type="EMBL" id="JAFNEN010000075">
    <property type="protein sequence ID" value="KAG8195994.1"/>
    <property type="molecule type" value="Genomic_DNA"/>
</dbReference>
<keyword evidence="4" id="KW-1185">Reference proteome</keyword>
<dbReference type="InterPro" id="IPR003172">
    <property type="entry name" value="ML_dom"/>
</dbReference>
<feature type="signal peptide" evidence="1">
    <location>
        <begin position="1"/>
        <end position="17"/>
    </location>
</feature>
<name>A0AAV6VH39_9ARAC</name>
<feature type="chain" id="PRO_5043652904" description="MD-2-related lipid-recognition domain-containing protein" evidence="1">
    <location>
        <begin position="18"/>
        <end position="165"/>
    </location>
</feature>
<accession>A0AAV6VH39</accession>
<comment type="caution">
    <text evidence="3">The sequence shown here is derived from an EMBL/GenBank/DDBJ whole genome shotgun (WGS) entry which is preliminary data.</text>
</comment>
<protein>
    <recommendedName>
        <fullName evidence="2">MD-2-related lipid-recognition domain-containing protein</fullName>
    </recommendedName>
</protein>
<sequence length="165" mass="18338">MNTLAIIFALLFNYVASEQVPFRPCKSGNTVLGVVITPCNSMVHEGFRTCVLRHEDSIRVEAAILAPFSGSQFETVATATINNHMIPFANSGSNPCQGNINPACPVKSGRIYVLTFFFDVLKYYPTGTIDIVLQFAILLQRRVWCKTAVKYIATAYNSRILYSFV</sequence>
<evidence type="ECO:0000256" key="1">
    <source>
        <dbReference type="SAM" id="SignalP"/>
    </source>
</evidence>